<protein>
    <submittedName>
        <fullName evidence="4">Uncharacterized protein</fullName>
    </submittedName>
</protein>
<evidence type="ECO:0000313" key="3">
    <source>
        <dbReference type="Proteomes" id="UP000887565"/>
    </source>
</evidence>
<keyword evidence="2" id="KW-0472">Membrane</keyword>
<keyword evidence="2" id="KW-0812">Transmembrane</keyword>
<dbReference type="WBParaSite" id="nRc.2.0.1.t27863-RA">
    <property type="protein sequence ID" value="nRc.2.0.1.t27863-RA"/>
    <property type="gene ID" value="nRc.2.0.1.g27863"/>
</dbReference>
<evidence type="ECO:0000256" key="1">
    <source>
        <dbReference type="SAM" id="MobiDB-lite"/>
    </source>
</evidence>
<proteinExistence type="predicted"/>
<dbReference type="AlphaFoldDB" id="A0A915JP39"/>
<sequence length="93" mass="10659">MDFNGGDDIVEGSPDPPVSLQAWVVRHTGSVIIVLVIFFIFVVLPVMGPYTFFRILEKLRIVSFDWSGKDDHEEEKEEKEETTNNTKTKSKEE</sequence>
<evidence type="ECO:0000313" key="4">
    <source>
        <dbReference type="WBParaSite" id="nRc.2.0.1.t27863-RA"/>
    </source>
</evidence>
<reference evidence="4" key="1">
    <citation type="submission" date="2022-11" db="UniProtKB">
        <authorList>
            <consortium name="WormBaseParasite"/>
        </authorList>
    </citation>
    <scope>IDENTIFICATION</scope>
</reference>
<feature type="transmembrane region" description="Helical" evidence="2">
    <location>
        <begin position="31"/>
        <end position="53"/>
    </location>
</feature>
<accession>A0A915JP39</accession>
<name>A0A915JP39_ROMCU</name>
<keyword evidence="2" id="KW-1133">Transmembrane helix</keyword>
<evidence type="ECO:0000256" key="2">
    <source>
        <dbReference type="SAM" id="Phobius"/>
    </source>
</evidence>
<keyword evidence="3" id="KW-1185">Reference proteome</keyword>
<feature type="region of interest" description="Disordered" evidence="1">
    <location>
        <begin position="68"/>
        <end position="93"/>
    </location>
</feature>
<organism evidence="3 4">
    <name type="scientific">Romanomermis culicivorax</name>
    <name type="common">Nematode worm</name>
    <dbReference type="NCBI Taxonomy" id="13658"/>
    <lineage>
        <taxon>Eukaryota</taxon>
        <taxon>Metazoa</taxon>
        <taxon>Ecdysozoa</taxon>
        <taxon>Nematoda</taxon>
        <taxon>Enoplea</taxon>
        <taxon>Dorylaimia</taxon>
        <taxon>Mermithida</taxon>
        <taxon>Mermithoidea</taxon>
        <taxon>Mermithidae</taxon>
        <taxon>Romanomermis</taxon>
    </lineage>
</organism>
<dbReference type="Proteomes" id="UP000887565">
    <property type="component" value="Unplaced"/>
</dbReference>